<feature type="compositionally biased region" description="Low complexity" evidence="1">
    <location>
        <begin position="805"/>
        <end position="822"/>
    </location>
</feature>
<feature type="compositionally biased region" description="Polar residues" evidence="1">
    <location>
        <begin position="764"/>
        <end position="776"/>
    </location>
</feature>
<feature type="compositionally biased region" description="Low complexity" evidence="1">
    <location>
        <begin position="1110"/>
        <end position="1126"/>
    </location>
</feature>
<feature type="compositionally biased region" description="Gly residues" evidence="1">
    <location>
        <begin position="364"/>
        <end position="374"/>
    </location>
</feature>
<feature type="compositionally biased region" description="Polar residues" evidence="1">
    <location>
        <begin position="1890"/>
        <end position="1906"/>
    </location>
</feature>
<feature type="region of interest" description="Disordered" evidence="1">
    <location>
        <begin position="1978"/>
        <end position="2264"/>
    </location>
</feature>
<sequence>MTQQQDQKTLGELFNSPLHTEPVFAFKTKSDFISQEATWVAIDFYEERRWKVHVARRLAERSRESLLRERAGGQGISRFEEKERESQPPSDDIPAVCYKCAGVSGLTPEEEGARKANARRASAHVKSFWLAVLTKAVPSQVPEEFRACASRLVLRETARTDREGDQPDRETNGRGGGRGHGGETRQDGSSSSSSSSSNANGHADTEGERDPRDRRNEQQHVVSSSSSSSGIPAGPSSSSSSFVHGGGPASQQPPDSEMEAGGADAIPPLRPGPSPFDSTRPSVALTPGLLRWCASSVLHLQREGEKRARGEWEKGAEERNTRARAETERLRRLVKEEERANGGHVGSSGSVVVPPGSFSSLQHEGGGTFAGAPGGPLHQAANFADTGTGGRASDVREEEGVQSGAASARVTWFGPSPLVDPLVLRIGLQRIAASEGFGSPISESDSLWGTDGYPPAMGEDGGPSVPPHGYGIPLGGAASPFFAAHRDAVAPPMNVTGGHPGPSHARFSGSPMAGPGPVPYGFPPPQSSPTAAGASAAAPATSGGHAAAPPSIQRSPPNPPQAMQTAMGGPGPPQPPSQPVQSPAAPQVNGVGQPSADFPSDRPQVKAEETGGPNASSSQAPLTLPAAERTDGAHGGGVRGKKRGIGAVEEKQEEGSTGNPMPNGVFPSESGAHLPIDRRNTNGIVKGPAAPIIREVNNQPKPLQPEMHITFHPEAATSSAHGDAPPQRPAWLALSPGSPTAPPAFSSSSPTAAAVPHPPHLQIPLQSAQQSMQRSPPSGPLPFTGQPSRLPGGSPIGMMAPPQLPHGAHMPPPGGALVAPLPGRIPSNAERDGGGRLPSRRSSGVFEVWRGGSPSAMGGVSVAAAGGFSAPAPPLPPHTLVLGPRGLHHVPLHAQGVAGRPPKRRGATGMGSLSVDEAVFDESLFGIGARETDKVGGAIFPGCNMFNTSKEGPSVAPTIHIDTLNRMDEYWRARTDASVRETHKWSATSGGPGRASNLELIAPIRTVQHKFEIFRFTEMDRQTGIDEDALCLDGKDDLLTIQLLSQENVFLEAAKQPLKLAEKEEEARWARKNGYSKFPTPRILRGALPPFFNAYQVARNTLGGSGGGASSASVAAASGSGRASTGPLPPPAPGSSLVSARRDSSSSPARDLFQWSHIEDLYLLRIAQVFKNTGDDRERWLLNRERAGAQIPQVEIPVVAGGRGGGLELLDNIDVTELVPSVCWTAVAAGLATSMGGESRARTPKDCHDRYWALARGVRKNREGRCELRRAKLYGLFSEWQTSEDFQKEIPSALHSRRVMEVIEEEDRGEQKNRFLRASSRVPGSILFSSASSTVPHSSSSASATTVCPLALRLLSLPGGGLKGRVEGVEVPKEKWVAGGKRRLLEDEGGGMETRLIVPRAAKIQRTTTAASTDEVSRGDREANQRGIISIRLGGGTDKRDLAGDLDEPIEGGGEREAAECERKVDYASRSWAGVGDCTITLGEEGADKPSSSSWFWDASVLSASSHQHATSSRSSSLAAGMAWKNFAFPSFPSSSSSSATVQWGDDLHQRHSAKVQKGAGDGGVGRLSAVDKSKVTALLSKESKVETLGSRKRGRYETKMKAEATGGVDKAVEGFLVDGRGQQNQRGREPLPGWTDVDGEAMGEEGGEEGGRGRGGQTQACGDEDALRTAGDFTRKDGRGYVTGQQGETTGFQTVMSRLSGSAPSISDSRGLFSFAAQKKKWVPRLPVEEVEALGVASRVLSAEISRVTQPSSAVSSSFSSSGSAPTVCRWTSPSRNMCKDVFSVSKELLQNSEDANYNSARVYLKLKNANVAKQQSKPKTAAVLQHADAVLSARVSALFPDAPVSAAAGFPSLVSRQGDLSGPPSPAPPPATGVGKSAGGNLAPFTQPDAQPQVTPDDQQTKPVSASPPLPTAMPPIAMSPSPTATAPGQVTGTRSILFNPENLGLVARAALQTEPRRSPLPVEWKIPDGVRVDVLRARDRERQERQERQQQQQAAVDGGGTPSVAAVDLDSHYLFSSSSSGSMREKLHPEKIYSKGNKMLRSSTPVNPAHVSRGGATGSTTVALGMTPPGPGNLRASSQTGSQPVPGGHQGSLRMTAPLSAPSAGGSGAGPALQQQNQQRSRQQQQQYRQGGQPVAQAVQQQFPQQPQQAQGGNRAASQQTLQPRAHSPPLSKAMAGSASPVPVHLHAGRPPATPGAPVATPLDVSQTSSLGNSGYSSGVNLYQSGGGPTHGSETPAGSHLPPPPPPPQHGPSQTAASRPR</sequence>
<feature type="region of interest" description="Disordered" evidence="1">
    <location>
        <begin position="492"/>
        <end position="680"/>
    </location>
</feature>
<feature type="compositionally biased region" description="Polar residues" evidence="1">
    <location>
        <begin position="2207"/>
        <end position="2227"/>
    </location>
</feature>
<name>A0A0G4HAN3_9ALVE</name>
<feature type="compositionally biased region" description="Pro residues" evidence="1">
    <location>
        <begin position="514"/>
        <end position="527"/>
    </location>
</feature>
<dbReference type="VEuPathDB" id="CryptoDB:Cvel_6112"/>
<reference evidence="2" key="1">
    <citation type="submission" date="2014-11" db="EMBL/GenBank/DDBJ databases">
        <authorList>
            <person name="Otto D Thomas"/>
            <person name="Naeem Raeece"/>
        </authorList>
    </citation>
    <scope>NUCLEOTIDE SEQUENCE</scope>
</reference>
<feature type="region of interest" description="Disordered" evidence="1">
    <location>
        <begin position="1108"/>
        <end position="1149"/>
    </location>
</feature>
<proteinExistence type="predicted"/>
<feature type="compositionally biased region" description="Basic and acidic residues" evidence="1">
    <location>
        <begin position="301"/>
        <end position="341"/>
    </location>
</feature>
<protein>
    <recommendedName>
        <fullName evidence="3">Myb-like domain-containing protein</fullName>
    </recommendedName>
</protein>
<feature type="compositionally biased region" description="Basic and acidic residues" evidence="1">
    <location>
        <begin position="2026"/>
        <end position="2036"/>
    </location>
</feature>
<feature type="region of interest" description="Disordered" evidence="1">
    <location>
        <begin position="70"/>
        <end position="93"/>
    </location>
</feature>
<feature type="compositionally biased region" description="Low complexity" evidence="1">
    <location>
        <begin position="735"/>
        <end position="755"/>
    </location>
</feature>
<feature type="region of interest" description="Disordered" evidence="1">
    <location>
        <begin position="301"/>
        <end position="402"/>
    </location>
</feature>
<feature type="compositionally biased region" description="Basic and acidic residues" evidence="1">
    <location>
        <begin position="203"/>
        <end position="218"/>
    </location>
</feature>
<accession>A0A0G4HAN3</accession>
<dbReference type="EMBL" id="CDMZ01002159">
    <property type="protein sequence ID" value="CEM41042.1"/>
    <property type="molecule type" value="Genomic_DNA"/>
</dbReference>
<feature type="compositionally biased region" description="Basic and acidic residues" evidence="1">
    <location>
        <begin position="1978"/>
        <end position="1991"/>
    </location>
</feature>
<gene>
    <name evidence="2" type="ORF">Cvel_6112</name>
</gene>
<organism evidence="2">
    <name type="scientific">Chromera velia CCMP2878</name>
    <dbReference type="NCBI Taxonomy" id="1169474"/>
    <lineage>
        <taxon>Eukaryota</taxon>
        <taxon>Sar</taxon>
        <taxon>Alveolata</taxon>
        <taxon>Colpodellida</taxon>
        <taxon>Chromeraceae</taxon>
        <taxon>Chromera</taxon>
    </lineage>
</organism>
<feature type="compositionally biased region" description="Low complexity" evidence="1">
    <location>
        <begin position="1134"/>
        <end position="1149"/>
    </location>
</feature>
<feature type="compositionally biased region" description="Basic and acidic residues" evidence="1">
    <location>
        <begin position="599"/>
        <end position="609"/>
    </location>
</feature>
<evidence type="ECO:0000313" key="2">
    <source>
        <dbReference type="EMBL" id="CEM41042.1"/>
    </source>
</evidence>
<evidence type="ECO:0008006" key="3">
    <source>
        <dbReference type="Google" id="ProtNLM"/>
    </source>
</evidence>
<feature type="region of interest" description="Disordered" evidence="1">
    <location>
        <begin position="716"/>
        <end position="842"/>
    </location>
</feature>
<feature type="region of interest" description="Disordered" evidence="1">
    <location>
        <begin position="157"/>
        <end position="283"/>
    </location>
</feature>
<feature type="region of interest" description="Disordered" evidence="1">
    <location>
        <begin position="1621"/>
        <end position="1663"/>
    </location>
</feature>
<evidence type="ECO:0000256" key="1">
    <source>
        <dbReference type="SAM" id="MobiDB-lite"/>
    </source>
</evidence>
<feature type="compositionally biased region" description="Polar residues" evidence="1">
    <location>
        <begin position="1923"/>
        <end position="1932"/>
    </location>
</feature>
<feature type="region of interest" description="Disordered" evidence="1">
    <location>
        <begin position="1857"/>
        <end position="1932"/>
    </location>
</feature>
<feature type="compositionally biased region" description="Pro residues" evidence="1">
    <location>
        <begin position="2244"/>
        <end position="2253"/>
    </location>
</feature>
<feature type="compositionally biased region" description="Low complexity" evidence="1">
    <location>
        <begin position="2100"/>
        <end position="2156"/>
    </location>
</feature>
<feature type="compositionally biased region" description="Low complexity" evidence="1">
    <location>
        <begin position="579"/>
        <end position="588"/>
    </location>
</feature>
<feature type="compositionally biased region" description="Basic and acidic residues" evidence="1">
    <location>
        <begin position="157"/>
        <end position="172"/>
    </location>
</feature>
<feature type="compositionally biased region" description="Low complexity" evidence="1">
    <location>
        <begin position="528"/>
        <end position="555"/>
    </location>
</feature>
<feature type="compositionally biased region" description="Acidic residues" evidence="1">
    <location>
        <begin position="1638"/>
        <end position="1649"/>
    </location>
</feature>
<feature type="compositionally biased region" description="Low complexity" evidence="1">
    <location>
        <begin position="347"/>
        <end position="360"/>
    </location>
</feature>
<feature type="compositionally biased region" description="Low complexity" evidence="1">
    <location>
        <begin position="223"/>
        <end position="241"/>
    </location>
</feature>
<feature type="compositionally biased region" description="Low complexity" evidence="1">
    <location>
        <begin position="2254"/>
        <end position="2264"/>
    </location>
</feature>